<accession>A0AC61MTB2</accession>
<organism evidence="1 2">
    <name type="scientific">Miniphocaeibacter halophilus</name>
    <dbReference type="NCBI Taxonomy" id="2931922"/>
    <lineage>
        <taxon>Bacteria</taxon>
        <taxon>Bacillati</taxon>
        <taxon>Bacillota</taxon>
        <taxon>Tissierellia</taxon>
        <taxon>Tissierellales</taxon>
        <taxon>Peptoniphilaceae</taxon>
        <taxon>Miniphocaeibacter</taxon>
    </lineage>
</organism>
<evidence type="ECO:0000313" key="2">
    <source>
        <dbReference type="Proteomes" id="UP000595814"/>
    </source>
</evidence>
<keyword evidence="2" id="KW-1185">Reference proteome</keyword>
<evidence type="ECO:0000313" key="1">
    <source>
        <dbReference type="EMBL" id="QQK07845.1"/>
    </source>
</evidence>
<reference evidence="1 2" key="1">
    <citation type="journal article" date="2022" name="Int. J. Syst. Evol. Microbiol.">
        <title>Miniphocaeibacter halophilus sp. nov., an ammonium-tolerant acetate-producing bacterium isolated from a biogas system.</title>
        <authorList>
            <person name="Schnurer A."/>
            <person name="Singh A."/>
            <person name="Bi S."/>
            <person name="Qiao W."/>
            <person name="Westerholm M."/>
        </authorList>
    </citation>
    <scope>NUCLEOTIDE SEQUENCE [LARGE SCALE GENOMIC DNA]</scope>
    <source>
        <strain evidence="1 2">AMB_01</strain>
    </source>
</reference>
<keyword evidence="1" id="KW-0687">Ribonucleoprotein</keyword>
<sequence>MFKIRKMIYSDIDLISELERKIFKNPWSYESFKSALNNEYAHYFVVEKNNDLIGYFGMIIVLDECQIHNIGIIEEEQNQGYGNKIMQYIVDYCKENNIKYISLEVREYNFKAIHLYSKFGFKKMSRINGYYTNPSEDGLLMRLDIGEKFERIENSSYRNVM</sequence>
<keyword evidence="1" id="KW-0689">Ribosomal protein</keyword>
<name>A0AC61MTB2_9FIRM</name>
<gene>
    <name evidence="1" type="primary">rimI</name>
    <name evidence="1" type="ORF">JFY71_11300</name>
</gene>
<dbReference type="Proteomes" id="UP000595814">
    <property type="component" value="Chromosome"/>
</dbReference>
<proteinExistence type="predicted"/>
<protein>
    <submittedName>
        <fullName evidence="1">Ribosomal protein S18-alanine N-acetyltransferase</fullName>
    </submittedName>
</protein>
<dbReference type="EMBL" id="CP066744">
    <property type="protein sequence ID" value="QQK07845.1"/>
    <property type="molecule type" value="Genomic_DNA"/>
</dbReference>